<sequence length="217" mass="24725">MNKTLSFLKLDYVTLRPYVTMKNLFIMIAVALFFTVQSNTSSISILMAYGFMFTGYPFAVGEKCNMDELYISLSISRNAVVGGRYLFTILMELCLGVFACLVSVLLSLLLHRPIEARETLIVVVTLFFVLSFLQTLQLPVFFKMGYAKGKMMTYMPLMVLAFLIIVISKHVSKVLSRFIEWLSKNPVTAITSGILIWLLTVLISYQIALKLYKKRDF</sequence>
<evidence type="ECO:0000313" key="3">
    <source>
        <dbReference type="Proteomes" id="UP000593601"/>
    </source>
</evidence>
<dbReference type="RefSeq" id="WP_193735942.1">
    <property type="nucleotide sequence ID" value="NZ_CP063304.1"/>
</dbReference>
<protein>
    <submittedName>
        <fullName evidence="2">ABC-2 transporter permease</fullName>
    </submittedName>
</protein>
<feature type="transmembrane region" description="Helical" evidence="1">
    <location>
        <begin position="120"/>
        <end position="142"/>
    </location>
</feature>
<name>A0A7M2RJU4_9FIRM</name>
<dbReference type="InterPro" id="IPR025699">
    <property type="entry name" value="ABC2_memb-like"/>
</dbReference>
<dbReference type="AlphaFoldDB" id="A0A7M2RJU4"/>
<dbReference type="Pfam" id="PF13346">
    <property type="entry name" value="ABC2_membrane_5"/>
    <property type="match status" value="1"/>
</dbReference>
<organism evidence="2 3">
    <name type="scientific">Blautia liquoris</name>
    <dbReference type="NCBI Taxonomy" id="2779518"/>
    <lineage>
        <taxon>Bacteria</taxon>
        <taxon>Bacillati</taxon>
        <taxon>Bacillota</taxon>
        <taxon>Clostridia</taxon>
        <taxon>Lachnospirales</taxon>
        <taxon>Lachnospiraceae</taxon>
        <taxon>Blautia</taxon>
    </lineage>
</organism>
<gene>
    <name evidence="2" type="ORF">INP51_01185</name>
</gene>
<proteinExistence type="predicted"/>
<dbReference type="KEGG" id="bliq:INP51_01185"/>
<feature type="transmembrane region" description="Helical" evidence="1">
    <location>
        <begin position="20"/>
        <end position="36"/>
    </location>
</feature>
<dbReference type="Proteomes" id="UP000593601">
    <property type="component" value="Chromosome"/>
</dbReference>
<feature type="transmembrane region" description="Helical" evidence="1">
    <location>
        <begin position="43"/>
        <end position="60"/>
    </location>
</feature>
<feature type="transmembrane region" description="Helical" evidence="1">
    <location>
        <begin position="85"/>
        <end position="108"/>
    </location>
</feature>
<keyword evidence="1" id="KW-0812">Transmembrane</keyword>
<evidence type="ECO:0000256" key="1">
    <source>
        <dbReference type="SAM" id="Phobius"/>
    </source>
</evidence>
<keyword evidence="1" id="KW-1133">Transmembrane helix</keyword>
<evidence type="ECO:0000313" key="2">
    <source>
        <dbReference type="EMBL" id="QOV19622.1"/>
    </source>
</evidence>
<reference evidence="2 3" key="1">
    <citation type="submission" date="2020-10" db="EMBL/GenBank/DDBJ databases">
        <title>Blautia liquoris sp.nov., isolated from the mud in a fermentation cellar used for the production of Chinese strong-flavoured liquor.</title>
        <authorList>
            <person name="Lu L."/>
        </authorList>
    </citation>
    <scope>NUCLEOTIDE SEQUENCE [LARGE SCALE GENOMIC DNA]</scope>
    <source>
        <strain evidence="2 3">LZLJ-3</strain>
    </source>
</reference>
<accession>A0A7M2RJU4</accession>
<dbReference type="EMBL" id="CP063304">
    <property type="protein sequence ID" value="QOV19622.1"/>
    <property type="molecule type" value="Genomic_DNA"/>
</dbReference>
<feature type="transmembrane region" description="Helical" evidence="1">
    <location>
        <begin position="187"/>
        <end position="208"/>
    </location>
</feature>
<feature type="transmembrane region" description="Helical" evidence="1">
    <location>
        <begin position="154"/>
        <end position="175"/>
    </location>
</feature>
<keyword evidence="1" id="KW-0472">Membrane</keyword>
<keyword evidence="3" id="KW-1185">Reference proteome</keyword>